<gene>
    <name evidence="2" type="ORF">SCLCIDRAFT_33756</name>
</gene>
<dbReference type="InParanoid" id="A0A0C3D3U1"/>
<dbReference type="EMBL" id="KN822289">
    <property type="protein sequence ID" value="KIM51069.1"/>
    <property type="molecule type" value="Genomic_DNA"/>
</dbReference>
<feature type="compositionally biased region" description="Acidic residues" evidence="1">
    <location>
        <begin position="88"/>
        <end position="97"/>
    </location>
</feature>
<feature type="compositionally biased region" description="Basic residues" evidence="1">
    <location>
        <begin position="63"/>
        <end position="78"/>
    </location>
</feature>
<reference evidence="3" key="2">
    <citation type="submission" date="2015-01" db="EMBL/GenBank/DDBJ databases">
        <title>Evolutionary Origins and Diversification of the Mycorrhizal Mutualists.</title>
        <authorList>
            <consortium name="DOE Joint Genome Institute"/>
            <consortium name="Mycorrhizal Genomics Consortium"/>
            <person name="Kohler A."/>
            <person name="Kuo A."/>
            <person name="Nagy L.G."/>
            <person name="Floudas D."/>
            <person name="Copeland A."/>
            <person name="Barry K.W."/>
            <person name="Cichocki N."/>
            <person name="Veneault-Fourrey C."/>
            <person name="LaButti K."/>
            <person name="Lindquist E.A."/>
            <person name="Lipzen A."/>
            <person name="Lundell T."/>
            <person name="Morin E."/>
            <person name="Murat C."/>
            <person name="Riley R."/>
            <person name="Ohm R."/>
            <person name="Sun H."/>
            <person name="Tunlid A."/>
            <person name="Henrissat B."/>
            <person name="Grigoriev I.V."/>
            <person name="Hibbett D.S."/>
            <person name="Martin F."/>
        </authorList>
    </citation>
    <scope>NUCLEOTIDE SEQUENCE [LARGE SCALE GENOMIC DNA]</scope>
    <source>
        <strain evidence="3">Foug A</strain>
    </source>
</reference>
<feature type="region of interest" description="Disordered" evidence="1">
    <location>
        <begin position="1"/>
        <end position="137"/>
    </location>
</feature>
<dbReference type="Proteomes" id="UP000053989">
    <property type="component" value="Unassembled WGS sequence"/>
</dbReference>
<dbReference type="HOGENOM" id="CLU_1620039_0_0_1"/>
<accession>A0A0C3D3U1</accession>
<feature type="compositionally biased region" description="Basic residues" evidence="1">
    <location>
        <begin position="32"/>
        <end position="42"/>
    </location>
</feature>
<evidence type="ECO:0000256" key="1">
    <source>
        <dbReference type="SAM" id="MobiDB-lite"/>
    </source>
</evidence>
<proteinExistence type="predicted"/>
<reference evidence="2 3" key="1">
    <citation type="submission" date="2014-04" db="EMBL/GenBank/DDBJ databases">
        <authorList>
            <consortium name="DOE Joint Genome Institute"/>
            <person name="Kuo A."/>
            <person name="Kohler A."/>
            <person name="Nagy L.G."/>
            <person name="Floudas D."/>
            <person name="Copeland A."/>
            <person name="Barry K.W."/>
            <person name="Cichocki N."/>
            <person name="Veneault-Fourrey C."/>
            <person name="LaButti K."/>
            <person name="Lindquist E.A."/>
            <person name="Lipzen A."/>
            <person name="Lundell T."/>
            <person name="Morin E."/>
            <person name="Murat C."/>
            <person name="Sun H."/>
            <person name="Tunlid A."/>
            <person name="Henrissat B."/>
            <person name="Grigoriev I.V."/>
            <person name="Hibbett D.S."/>
            <person name="Martin F."/>
            <person name="Nordberg H.P."/>
            <person name="Cantor M.N."/>
            <person name="Hua S.X."/>
        </authorList>
    </citation>
    <scope>NUCLEOTIDE SEQUENCE [LARGE SCALE GENOMIC DNA]</scope>
    <source>
        <strain evidence="2 3">Foug A</strain>
    </source>
</reference>
<sequence>MSRKSDRVRRPTEKAVVIPPSKGSHSRESKSKGSKSKGKRARSPSSGEDESQSESDPSEHAHTSKRSKGKQQRTKRAHQSSPDSAVVEIEEAVVLEIEEVKLSSRAGGDELSSHTGGDVDMEGETDDEDAAIPDKLQPQKHRALDILTIFSDRCIDAGVMSVCE</sequence>
<dbReference type="AlphaFoldDB" id="A0A0C3D3U1"/>
<keyword evidence="3" id="KW-1185">Reference proteome</keyword>
<feature type="compositionally biased region" description="Basic and acidic residues" evidence="1">
    <location>
        <begin position="98"/>
        <end position="112"/>
    </location>
</feature>
<feature type="compositionally biased region" description="Acidic residues" evidence="1">
    <location>
        <begin position="119"/>
        <end position="131"/>
    </location>
</feature>
<evidence type="ECO:0000313" key="3">
    <source>
        <dbReference type="Proteomes" id="UP000053989"/>
    </source>
</evidence>
<organism evidence="2 3">
    <name type="scientific">Scleroderma citrinum Foug A</name>
    <dbReference type="NCBI Taxonomy" id="1036808"/>
    <lineage>
        <taxon>Eukaryota</taxon>
        <taxon>Fungi</taxon>
        <taxon>Dikarya</taxon>
        <taxon>Basidiomycota</taxon>
        <taxon>Agaricomycotina</taxon>
        <taxon>Agaricomycetes</taxon>
        <taxon>Agaricomycetidae</taxon>
        <taxon>Boletales</taxon>
        <taxon>Sclerodermatineae</taxon>
        <taxon>Sclerodermataceae</taxon>
        <taxon>Scleroderma</taxon>
    </lineage>
</organism>
<protein>
    <submittedName>
        <fullName evidence="2">Uncharacterized protein</fullName>
    </submittedName>
</protein>
<name>A0A0C3D3U1_9AGAM</name>
<feature type="compositionally biased region" description="Basic and acidic residues" evidence="1">
    <location>
        <begin position="1"/>
        <end position="13"/>
    </location>
</feature>
<evidence type="ECO:0000313" key="2">
    <source>
        <dbReference type="EMBL" id="KIM51069.1"/>
    </source>
</evidence>